<dbReference type="InterPro" id="IPR028992">
    <property type="entry name" value="Hedgehog/Intein_dom"/>
</dbReference>
<feature type="domain" description="Hedgehog/Intein (Hint)" evidence="1">
    <location>
        <begin position="141"/>
        <end position="288"/>
    </location>
</feature>
<dbReference type="AlphaFoldDB" id="A0A6M0QVA7"/>
<evidence type="ECO:0000259" key="1">
    <source>
        <dbReference type="Pfam" id="PF13403"/>
    </source>
</evidence>
<sequence>MELSFYARGDSSTANNASLNAMGTSSVPTTLLTFTNQDSPSNDLKLDYNNGLPDPDTWVIVNGVTYTFTVQMTANLPMSNKLSNVNGIDLRGDPVTIITLSNGQRYFFVTDQNLGLVTMNAFPNGAHTLTGVSTSGPPVLICFATGTLVETPQGPRPVESLEPGEAVLTAEGDALPVLWRGDRRVGLFEALRCPSSRAVVIPAGALGSGRPSRCLRLSPSHRVVFGGWQSELLFGEDKVLVPAEHLLGHAGIYREAPGAETGFHHILLGEHAMVLAEGVESESLQPGDRLLHGGEPDQLYALLAVLPEGAMDRPDRYRSLKHWESEALLSMTLGAEARLAA</sequence>
<gene>
    <name evidence="2" type="ORF">G4Z14_13730</name>
</gene>
<proteinExistence type="predicted"/>
<dbReference type="Proteomes" id="UP000477782">
    <property type="component" value="Unassembled WGS sequence"/>
</dbReference>
<accession>A0A6M0QVA7</accession>
<dbReference type="Pfam" id="PF13403">
    <property type="entry name" value="Hint_2"/>
    <property type="match status" value="1"/>
</dbReference>
<evidence type="ECO:0000313" key="2">
    <source>
        <dbReference type="EMBL" id="NEY91359.1"/>
    </source>
</evidence>
<keyword evidence="3" id="KW-1185">Reference proteome</keyword>
<comment type="caution">
    <text evidence="2">The sequence shown here is derived from an EMBL/GenBank/DDBJ whole genome shotgun (WGS) entry which is preliminary data.</text>
</comment>
<evidence type="ECO:0000313" key="3">
    <source>
        <dbReference type="Proteomes" id="UP000477782"/>
    </source>
</evidence>
<dbReference type="RefSeq" id="WP_164626699.1">
    <property type="nucleotide sequence ID" value="NZ_JAAIVJ010000008.1"/>
</dbReference>
<name>A0A6M0QVA7_9RHOB</name>
<reference evidence="2 3" key="1">
    <citation type="submission" date="2020-02" db="EMBL/GenBank/DDBJ databases">
        <authorList>
            <person name="Chen W.-M."/>
        </authorList>
    </citation>
    <scope>NUCLEOTIDE SEQUENCE [LARGE SCALE GENOMIC DNA]</scope>
    <source>
        <strain evidence="2 3">KMS-5</strain>
    </source>
</reference>
<dbReference type="EMBL" id="JAAIVJ010000008">
    <property type="protein sequence ID" value="NEY91359.1"/>
    <property type="molecule type" value="Genomic_DNA"/>
</dbReference>
<organism evidence="2 3">
    <name type="scientific">Tabrizicola oligotrophica</name>
    <dbReference type="NCBI Taxonomy" id="2710650"/>
    <lineage>
        <taxon>Bacteria</taxon>
        <taxon>Pseudomonadati</taxon>
        <taxon>Pseudomonadota</taxon>
        <taxon>Alphaproteobacteria</taxon>
        <taxon>Rhodobacterales</taxon>
        <taxon>Paracoccaceae</taxon>
        <taxon>Tabrizicola</taxon>
    </lineage>
</organism>
<dbReference type="SUPFAM" id="SSF51294">
    <property type="entry name" value="Hedgehog/intein (Hint) domain"/>
    <property type="match status" value="1"/>
</dbReference>
<protein>
    <submittedName>
        <fullName evidence="2">Hint domain-containing protein</fullName>
    </submittedName>
</protein>
<dbReference type="InterPro" id="IPR036844">
    <property type="entry name" value="Hint_dom_sf"/>
</dbReference>